<comment type="caution">
    <text evidence="3">The sequence shown here is derived from an EMBL/GenBank/DDBJ whole genome shotgun (WGS) entry which is preliminary data.</text>
</comment>
<reference evidence="3" key="1">
    <citation type="submission" date="2023-10" db="EMBL/GenBank/DDBJ databases">
        <authorList>
            <person name="Chen Y."/>
            <person name="Shah S."/>
            <person name="Dougan E. K."/>
            <person name="Thang M."/>
            <person name="Chan C."/>
        </authorList>
    </citation>
    <scope>NUCLEOTIDE SEQUENCE [LARGE SCALE GENOMIC DNA]</scope>
</reference>
<dbReference type="EMBL" id="CAUYUJ010007204">
    <property type="protein sequence ID" value="CAK0819939.1"/>
    <property type="molecule type" value="Genomic_DNA"/>
</dbReference>
<name>A0ABN9RLA4_9DINO</name>
<dbReference type="InterPro" id="IPR001584">
    <property type="entry name" value="Integrase_cat-core"/>
</dbReference>
<dbReference type="InterPro" id="IPR036397">
    <property type="entry name" value="RNaseH_sf"/>
</dbReference>
<feature type="domain" description="Integrase catalytic" evidence="2">
    <location>
        <begin position="128"/>
        <end position="269"/>
    </location>
</feature>
<protein>
    <recommendedName>
        <fullName evidence="2">Integrase catalytic domain-containing protein</fullName>
    </recommendedName>
</protein>
<proteinExistence type="predicted"/>
<evidence type="ECO:0000259" key="2">
    <source>
        <dbReference type="PROSITE" id="PS50994"/>
    </source>
</evidence>
<feature type="non-terminal residue" evidence="3">
    <location>
        <position position="1039"/>
    </location>
</feature>
<sequence length="1039" mass="115611">FVQGSQQNKLGDVPIPLQELTGALARAIAKAKMSELATVETKMDEENSSLQCASCCTAPVSNNKDERSTDPHVKQQAQKIHENMGHCSNENLAMVLKYGKARQVFTEAAQHLVCPSCEANKRPRLAKPSKAPTTYQFIDVIGMDIFFVLGPENTTKVPMLNIVRHGTGHQVAAPLPSRQGQQIRRHYRAFWKRMYDTPRIIVIDGERGFSTGEFPDAAEGDGAEVKVTSATSPWQAGKTERAGGTWKETFYRTRQKLNTKNWDDFYELVDSVNVAIAMTGGTELARIIDMRKAAMASYIEAECSEKWRRGETSACEQIDHTMKEEVSTENCGRRKYEDLTKQPSPAEEDQDDVPQTAPPEPAGDDQPAVSLEPPTVEIEHSSDVKSDPIPMETQYYDHLDDVPITIKQALVNPDAAIPVAQRIATIEENIQKDQQAPPKKKRRGKVQGATGALLTSAAQRGRKKVTEKSLVNTYKYQPYISAKRREWGNIQWVLTDRDGDPNETDASKKPLLFMNGNDWRMAKARWTVQGHTDPDLLELETYSPVVGKDSVFLILQILCTNKWTLQLADITSAFTAGDPLDRSQGRLFVELPRTGIPDVETGSLVELLKAVYGLGDVPVQWLASFTSYAKEIGSQCSIFDGCVFYLRDEEGLRGVMGLAVDDIVGGGDQKFDEKGKYTGKELDQNDDNTEITISQRQSSVNIQLIDIATERRNTPQPPATPAELHQSRSLRGSISFLARESRPDLSGPVSLLQGKMPNLTVDDLLEANRIGRRAKEFCDVALKVRHIPFHELAFAAFNDAAWANARDGASQAGYIVFATRRKILKGEAATISIQSWKSHKLKRKCAHQFGAETLATSEGMAMAEFTRTMLLEIVGSEFDLMRPYLLAGCSPVISVTGSRGGYDHVASPKAGLAEDNRAAIDVAIVRSAMQRPQVHLRWIEGTSQLTDPLTKRKGESTLLRHALGLGEYGITADSIVLRRREQERQMRKKKGNPTYAYSVHDYEDDDLNYEPEAYRWIREAQEVYQAQTTDRAVHVHGDA</sequence>
<gene>
    <name evidence="3" type="ORF">PCOR1329_LOCUS21785</name>
</gene>
<dbReference type="PROSITE" id="PS50994">
    <property type="entry name" value="INTEGRASE"/>
    <property type="match status" value="1"/>
</dbReference>
<dbReference type="SUPFAM" id="SSF53098">
    <property type="entry name" value="Ribonuclease H-like"/>
    <property type="match status" value="1"/>
</dbReference>
<organism evidence="3 4">
    <name type="scientific">Prorocentrum cordatum</name>
    <dbReference type="NCBI Taxonomy" id="2364126"/>
    <lineage>
        <taxon>Eukaryota</taxon>
        <taxon>Sar</taxon>
        <taxon>Alveolata</taxon>
        <taxon>Dinophyceae</taxon>
        <taxon>Prorocentrales</taxon>
        <taxon>Prorocentraceae</taxon>
        <taxon>Prorocentrum</taxon>
    </lineage>
</organism>
<feature type="region of interest" description="Disordered" evidence="1">
    <location>
        <begin position="429"/>
        <end position="449"/>
    </location>
</feature>
<dbReference type="InterPro" id="IPR012337">
    <property type="entry name" value="RNaseH-like_sf"/>
</dbReference>
<evidence type="ECO:0000313" key="3">
    <source>
        <dbReference type="EMBL" id="CAK0819939.1"/>
    </source>
</evidence>
<evidence type="ECO:0000313" key="4">
    <source>
        <dbReference type="Proteomes" id="UP001189429"/>
    </source>
</evidence>
<feature type="region of interest" description="Disordered" evidence="1">
    <location>
        <begin position="326"/>
        <end position="370"/>
    </location>
</feature>
<dbReference type="Gene3D" id="3.30.420.10">
    <property type="entry name" value="Ribonuclease H-like superfamily/Ribonuclease H"/>
    <property type="match status" value="1"/>
</dbReference>
<dbReference type="InterPro" id="IPR013103">
    <property type="entry name" value="RVT_2"/>
</dbReference>
<feature type="non-terminal residue" evidence="3">
    <location>
        <position position="1"/>
    </location>
</feature>
<keyword evidence="4" id="KW-1185">Reference proteome</keyword>
<evidence type="ECO:0000256" key="1">
    <source>
        <dbReference type="SAM" id="MobiDB-lite"/>
    </source>
</evidence>
<accession>A0ABN9RLA4</accession>
<dbReference type="Pfam" id="PF07727">
    <property type="entry name" value="RVT_2"/>
    <property type="match status" value="1"/>
</dbReference>
<feature type="compositionally biased region" description="Basic and acidic residues" evidence="1">
    <location>
        <begin position="326"/>
        <end position="340"/>
    </location>
</feature>
<dbReference type="Proteomes" id="UP001189429">
    <property type="component" value="Unassembled WGS sequence"/>
</dbReference>